<dbReference type="InterPro" id="IPR001123">
    <property type="entry name" value="LeuE-type"/>
</dbReference>
<keyword evidence="8" id="KW-1185">Reference proteome</keyword>
<evidence type="ECO:0000256" key="3">
    <source>
        <dbReference type="ARBA" id="ARBA00022692"/>
    </source>
</evidence>
<dbReference type="GO" id="GO:0015171">
    <property type="term" value="F:amino acid transmembrane transporter activity"/>
    <property type="evidence" value="ECO:0007669"/>
    <property type="project" value="TreeGrafter"/>
</dbReference>
<dbReference type="PANTHER" id="PTHR30086:SF20">
    <property type="entry name" value="ARGININE EXPORTER PROTEIN ARGO-RELATED"/>
    <property type="match status" value="1"/>
</dbReference>
<accession>A0A939DLY2</accession>
<evidence type="ECO:0000256" key="4">
    <source>
        <dbReference type="ARBA" id="ARBA00022989"/>
    </source>
</evidence>
<dbReference type="EMBL" id="JAFKCV010000003">
    <property type="protein sequence ID" value="MBN7825067.1"/>
    <property type="molecule type" value="Genomic_DNA"/>
</dbReference>
<reference evidence="7" key="1">
    <citation type="submission" date="2021-03" db="EMBL/GenBank/DDBJ databases">
        <title>novel species isolated from a fishpond in China.</title>
        <authorList>
            <person name="Lu H."/>
            <person name="Cai Z."/>
        </authorList>
    </citation>
    <scope>NUCLEOTIDE SEQUENCE</scope>
    <source>
        <strain evidence="7">JCM 30855</strain>
    </source>
</reference>
<evidence type="ECO:0000256" key="1">
    <source>
        <dbReference type="ARBA" id="ARBA00004651"/>
    </source>
</evidence>
<feature type="transmembrane region" description="Helical" evidence="6">
    <location>
        <begin position="137"/>
        <end position="160"/>
    </location>
</feature>
<dbReference type="Pfam" id="PF01810">
    <property type="entry name" value="LysE"/>
    <property type="match status" value="1"/>
</dbReference>
<evidence type="ECO:0000256" key="5">
    <source>
        <dbReference type="ARBA" id="ARBA00023136"/>
    </source>
</evidence>
<comment type="caution">
    <text evidence="7">The sequence shown here is derived from an EMBL/GenBank/DDBJ whole genome shotgun (WGS) entry which is preliminary data.</text>
</comment>
<dbReference type="RefSeq" id="WP_206573171.1">
    <property type="nucleotide sequence ID" value="NZ_JAFKCV010000003.1"/>
</dbReference>
<keyword evidence="4 6" id="KW-1133">Transmembrane helix</keyword>
<proteinExistence type="predicted"/>
<keyword evidence="3 6" id="KW-0812">Transmembrane</keyword>
<evidence type="ECO:0000313" key="7">
    <source>
        <dbReference type="EMBL" id="MBN7825067.1"/>
    </source>
</evidence>
<dbReference type="PANTHER" id="PTHR30086">
    <property type="entry name" value="ARGININE EXPORTER PROTEIN ARGO"/>
    <property type="match status" value="1"/>
</dbReference>
<keyword evidence="2" id="KW-1003">Cell membrane</keyword>
<feature type="transmembrane region" description="Helical" evidence="6">
    <location>
        <begin position="172"/>
        <end position="193"/>
    </location>
</feature>
<gene>
    <name evidence="7" type="ORF">J0A66_07515</name>
</gene>
<keyword evidence="5 6" id="KW-0472">Membrane</keyword>
<protein>
    <submittedName>
        <fullName evidence="7">LysE family translocator</fullName>
    </submittedName>
</protein>
<dbReference type="AlphaFoldDB" id="A0A939DLY2"/>
<evidence type="ECO:0000256" key="2">
    <source>
        <dbReference type="ARBA" id="ARBA00022475"/>
    </source>
</evidence>
<name>A0A939DLY2_9ALTE</name>
<evidence type="ECO:0000256" key="6">
    <source>
        <dbReference type="SAM" id="Phobius"/>
    </source>
</evidence>
<evidence type="ECO:0000313" key="8">
    <source>
        <dbReference type="Proteomes" id="UP000664654"/>
    </source>
</evidence>
<sequence>MWMLLSMSLFAFSLSVTPGPVNLVSFINGLNHGLYKAQAFVLGATIGFCLLLMACGLGMEALIGQHPQLGPWLGALGAVFILYLGYRIAFGSSSEAHQQQPLAGFLQGFTLQWLNPKAWAACLSAVSAFNLTQSGHVLLLFVGLYFVCCYLGISLWAWVGTRLRHHASSARVSGYLNLATGVTLFLLGGYLFIQRGLSLPFD</sequence>
<organism evidence="7 8">
    <name type="scientific">Bowmanella dokdonensis</name>
    <dbReference type="NCBI Taxonomy" id="751969"/>
    <lineage>
        <taxon>Bacteria</taxon>
        <taxon>Pseudomonadati</taxon>
        <taxon>Pseudomonadota</taxon>
        <taxon>Gammaproteobacteria</taxon>
        <taxon>Alteromonadales</taxon>
        <taxon>Alteromonadaceae</taxon>
        <taxon>Bowmanella</taxon>
    </lineage>
</organism>
<comment type="subcellular location">
    <subcellularLocation>
        <location evidence="1">Cell membrane</location>
        <topology evidence="1">Multi-pass membrane protein</topology>
    </subcellularLocation>
</comment>
<dbReference type="Proteomes" id="UP000664654">
    <property type="component" value="Unassembled WGS sequence"/>
</dbReference>
<feature type="transmembrane region" description="Helical" evidence="6">
    <location>
        <begin position="69"/>
        <end position="86"/>
    </location>
</feature>
<feature type="transmembrane region" description="Helical" evidence="6">
    <location>
        <begin position="39"/>
        <end position="57"/>
    </location>
</feature>
<dbReference type="GO" id="GO:0005886">
    <property type="term" value="C:plasma membrane"/>
    <property type="evidence" value="ECO:0007669"/>
    <property type="project" value="UniProtKB-SubCell"/>
</dbReference>